<evidence type="ECO:0000256" key="2">
    <source>
        <dbReference type="SAM" id="Phobius"/>
    </source>
</evidence>
<keyword evidence="2" id="KW-0812">Transmembrane</keyword>
<proteinExistence type="predicted"/>
<keyword evidence="2" id="KW-0472">Membrane</keyword>
<evidence type="ECO:0000313" key="4">
    <source>
        <dbReference type="Proteomes" id="UP000502608"/>
    </source>
</evidence>
<feature type="transmembrane region" description="Helical" evidence="2">
    <location>
        <begin position="20"/>
        <end position="45"/>
    </location>
</feature>
<dbReference type="Proteomes" id="UP000502608">
    <property type="component" value="Chromosome"/>
</dbReference>
<reference evidence="3 4" key="1">
    <citation type="submission" date="2020-03" db="EMBL/GenBank/DDBJ databases">
        <title>Complete genome sequence of Shewanella sp.</title>
        <authorList>
            <person name="Kim Y.-S."/>
            <person name="Kim S.-J."/>
            <person name="Jung H.-K."/>
            <person name="Kim K.-H."/>
        </authorList>
    </citation>
    <scope>NUCLEOTIDE SEQUENCE [LARGE SCALE GENOMIC DNA]</scope>
    <source>
        <strain evidence="3 4">PN3F2</strain>
    </source>
</reference>
<gene>
    <name evidence="3" type="ORF">HBH39_01665</name>
</gene>
<dbReference type="RefSeq" id="WP_167675016.1">
    <property type="nucleotide sequence ID" value="NZ_CP050313.1"/>
</dbReference>
<keyword evidence="2" id="KW-1133">Transmembrane helix</keyword>
<evidence type="ECO:0000256" key="1">
    <source>
        <dbReference type="SAM" id="Coils"/>
    </source>
</evidence>
<dbReference type="AlphaFoldDB" id="A0A6G9QHK4"/>
<feature type="coiled-coil region" evidence="1">
    <location>
        <begin position="47"/>
        <end position="77"/>
    </location>
</feature>
<name>A0A6G9QHK4_9GAMM</name>
<evidence type="ECO:0000313" key="3">
    <source>
        <dbReference type="EMBL" id="QIR13359.1"/>
    </source>
</evidence>
<keyword evidence="1" id="KW-0175">Coiled coil</keyword>
<dbReference type="KEGG" id="saes:HBH39_01665"/>
<protein>
    <submittedName>
        <fullName evidence="3">Fimbrial assembly protein</fullName>
    </submittedName>
</protein>
<organism evidence="3 4">
    <name type="scientific">Shewanella aestuarii</name>
    <dbReference type="NCBI Taxonomy" id="1028752"/>
    <lineage>
        <taxon>Bacteria</taxon>
        <taxon>Pseudomonadati</taxon>
        <taxon>Pseudomonadota</taxon>
        <taxon>Gammaproteobacteria</taxon>
        <taxon>Alteromonadales</taxon>
        <taxon>Shewanellaceae</taxon>
        <taxon>Shewanella</taxon>
    </lineage>
</organism>
<keyword evidence="4" id="KW-1185">Reference proteome</keyword>
<accession>A0A6G9QHK4</accession>
<dbReference type="EMBL" id="CP050313">
    <property type="protein sequence ID" value="QIR13359.1"/>
    <property type="molecule type" value="Genomic_DNA"/>
</dbReference>
<sequence length="203" mass="22825">MNKTRVNLFSASLLPPKQRLTFTHLVAAVVAVVGLSVLLYGFSWYQVNQLKQQHRQASQAKEQQSQLKEQLEIQIAQRMPNSELVAQVELQAQRLELKKLLKDELAHRTALISQGYSPILTDLAAVSDGSVWLSRIYFNQQHIEFEGFGQQPYSIPLWIDRLKTADTLKGFAFAAMTMDRGEDQPLAFKLTSTPALSAAKGIK</sequence>